<evidence type="ECO:0000313" key="4">
    <source>
        <dbReference type="EMBL" id="PLW22980.1"/>
    </source>
</evidence>
<reference evidence="4 6" key="1">
    <citation type="submission" date="2017-11" db="EMBL/GenBank/DDBJ databases">
        <title>De novo assembly and phasing of dikaryotic genomes from two isolates of Puccinia coronata f. sp. avenae, the causal agent of oat crown rust.</title>
        <authorList>
            <person name="Miller M.E."/>
            <person name="Zhang Y."/>
            <person name="Omidvar V."/>
            <person name="Sperschneider J."/>
            <person name="Schwessinger B."/>
            <person name="Raley C."/>
            <person name="Palmer J.M."/>
            <person name="Garnica D."/>
            <person name="Upadhyaya N."/>
            <person name="Rathjen J."/>
            <person name="Taylor J.M."/>
            <person name="Park R.F."/>
            <person name="Dodds P.N."/>
            <person name="Hirsch C.D."/>
            <person name="Kianian S.F."/>
            <person name="Figueroa M."/>
        </authorList>
    </citation>
    <scope>NUCLEOTIDE SEQUENCE [LARGE SCALE GENOMIC DNA]</scope>
    <source>
        <strain evidence="4">12SD80</strain>
    </source>
</reference>
<comment type="similarity">
    <text evidence="1 2">Belongs to the phospholipid scramblase family.</text>
</comment>
<feature type="transmembrane region" description="Helical" evidence="2">
    <location>
        <begin position="353"/>
        <end position="372"/>
    </location>
</feature>
<evidence type="ECO:0000313" key="6">
    <source>
        <dbReference type="Proteomes" id="UP000235392"/>
    </source>
</evidence>
<dbReference type="Pfam" id="PF03803">
    <property type="entry name" value="Scramblase"/>
    <property type="match status" value="1"/>
</dbReference>
<dbReference type="GO" id="GO:0017128">
    <property type="term" value="F:phospholipid scramblase activity"/>
    <property type="evidence" value="ECO:0007669"/>
    <property type="project" value="InterPro"/>
</dbReference>
<proteinExistence type="inferred from homology"/>
<sequence length="432" mass="48299">MAIPSVSLIGRTHPRTSTGLLLIRNFGPRQRASYSPLPVRPTPKARKNRTQKRPPPPISLVLQPPNTVIPEVGRSAVFPWTEYSQTIPRATNVAGASWAGEVRKQQRPTKSLVVKVKEDKGSVIKRGENGALVDLLSQSSVVMVRQLEMLNLMVGYEQANRYKLVSPTGTLLGFLVEEEQGLGSTILRQLAGTHRPFKATLLDCEGSPILSIRRSFSLINSRIRVQLPNNHHTRFGAIGESQQEFHLWRRRYNLFINRSHHPDANPKEKEEEEEEQYEQFARIDAGFLAWDFHALDREGQVSASVSKNLTGIAREIFTDTGQYVVRFDAVDVPNIPLPHPTVSSKGLSLDQRAVILATAISMFVAPCCPLLVEYKKKKKEKKLGVLLTLLCPTIRPTLPIIDSDFDYFSRSHRGGLFSPFWFGGGSSSDGDF</sequence>
<comment type="caution">
    <text evidence="4">The sequence shown here is derived from an EMBL/GenBank/DDBJ whole genome shotgun (WGS) entry which is preliminary data.</text>
</comment>
<dbReference type="PANTHER" id="PTHR23248:SF9">
    <property type="entry name" value="PHOSPHOLIPID SCRAMBLASE"/>
    <property type="match status" value="1"/>
</dbReference>
<organism evidence="4 6">
    <name type="scientific">Puccinia coronata f. sp. avenae</name>
    <dbReference type="NCBI Taxonomy" id="200324"/>
    <lineage>
        <taxon>Eukaryota</taxon>
        <taxon>Fungi</taxon>
        <taxon>Dikarya</taxon>
        <taxon>Basidiomycota</taxon>
        <taxon>Pucciniomycotina</taxon>
        <taxon>Pucciniomycetes</taxon>
        <taxon>Pucciniales</taxon>
        <taxon>Pucciniaceae</taxon>
        <taxon>Puccinia</taxon>
    </lineage>
</organism>
<evidence type="ECO:0000256" key="3">
    <source>
        <dbReference type="SAM" id="MobiDB-lite"/>
    </source>
</evidence>
<dbReference type="EMBL" id="PGCI01000114">
    <property type="protein sequence ID" value="PLW39549.1"/>
    <property type="molecule type" value="Genomic_DNA"/>
</dbReference>
<evidence type="ECO:0000256" key="2">
    <source>
        <dbReference type="RuleBase" id="RU363116"/>
    </source>
</evidence>
<gene>
    <name evidence="5" type="ORF">PCASD_07682</name>
    <name evidence="4" type="ORF">PCASD_14811</name>
</gene>
<keyword evidence="2" id="KW-1133">Transmembrane helix</keyword>
<keyword evidence="2" id="KW-0472">Membrane</keyword>
<dbReference type="PANTHER" id="PTHR23248">
    <property type="entry name" value="PHOSPHOLIPID SCRAMBLASE-RELATED"/>
    <property type="match status" value="1"/>
</dbReference>
<name>A0A2N5TBX2_9BASI</name>
<feature type="region of interest" description="Disordered" evidence="3">
    <location>
        <begin position="32"/>
        <end position="60"/>
    </location>
</feature>
<feature type="compositionally biased region" description="Basic residues" evidence="3">
    <location>
        <begin position="43"/>
        <end position="52"/>
    </location>
</feature>
<protein>
    <recommendedName>
        <fullName evidence="2">Phospholipid scramblase</fullName>
    </recommendedName>
</protein>
<evidence type="ECO:0000313" key="5">
    <source>
        <dbReference type="EMBL" id="PLW39549.1"/>
    </source>
</evidence>
<dbReference type="GO" id="GO:0005886">
    <property type="term" value="C:plasma membrane"/>
    <property type="evidence" value="ECO:0007669"/>
    <property type="project" value="TreeGrafter"/>
</dbReference>
<dbReference type="InterPro" id="IPR005552">
    <property type="entry name" value="Scramblase"/>
</dbReference>
<dbReference type="EMBL" id="PGCI01000646">
    <property type="protein sequence ID" value="PLW22980.1"/>
    <property type="molecule type" value="Genomic_DNA"/>
</dbReference>
<dbReference type="AlphaFoldDB" id="A0A2N5TBX2"/>
<dbReference type="Proteomes" id="UP000235392">
    <property type="component" value="Unassembled WGS sequence"/>
</dbReference>
<evidence type="ECO:0000256" key="1">
    <source>
        <dbReference type="ARBA" id="ARBA00005350"/>
    </source>
</evidence>
<keyword evidence="2" id="KW-0812">Transmembrane</keyword>
<accession>A0A2N5TBX2</accession>